<dbReference type="SUPFAM" id="SSF55031">
    <property type="entry name" value="Bacterial exopeptidase dimerisation domain"/>
    <property type="match status" value="1"/>
</dbReference>
<dbReference type="NCBIfam" id="TIGR01883">
    <property type="entry name" value="PepT-like"/>
    <property type="match status" value="1"/>
</dbReference>
<keyword evidence="2" id="KW-0645">Protease</keyword>
<dbReference type="PANTHER" id="PTHR42994">
    <property type="entry name" value="PEPTIDASE T"/>
    <property type="match status" value="1"/>
</dbReference>
<dbReference type="InterPro" id="IPR008007">
    <property type="entry name" value="Peptidase_M42"/>
</dbReference>
<evidence type="ECO:0000259" key="9">
    <source>
        <dbReference type="Pfam" id="PF07687"/>
    </source>
</evidence>
<dbReference type="GO" id="GO:0004177">
    <property type="term" value="F:aminopeptidase activity"/>
    <property type="evidence" value="ECO:0007669"/>
    <property type="project" value="UniProtKB-UniRule"/>
</dbReference>
<evidence type="ECO:0000256" key="4">
    <source>
        <dbReference type="ARBA" id="ARBA00022801"/>
    </source>
</evidence>
<comment type="cofactor">
    <cofactor evidence="1">
        <name>Zn(2+)</name>
        <dbReference type="ChEBI" id="CHEBI:29105"/>
    </cofactor>
</comment>
<reference evidence="10 11" key="1">
    <citation type="submission" date="2018-06" db="EMBL/GenBank/DDBJ databases">
        <authorList>
            <person name="Strepis N."/>
        </authorList>
    </citation>
    <scope>NUCLEOTIDE SEQUENCE [LARGE SCALE GENOMIC DNA]</scope>
    <source>
        <strain evidence="10">LUCI</strain>
    </source>
</reference>
<evidence type="ECO:0000256" key="6">
    <source>
        <dbReference type="ARBA" id="ARBA00023049"/>
    </source>
</evidence>
<proteinExistence type="inferred from homology"/>
<dbReference type="PANTHER" id="PTHR42994:SF2">
    <property type="entry name" value="PEPTIDASE"/>
    <property type="match status" value="1"/>
</dbReference>
<evidence type="ECO:0000256" key="8">
    <source>
        <dbReference type="PIRSR" id="PIRSR001123-2"/>
    </source>
</evidence>
<keyword evidence="3 8" id="KW-0479">Metal-binding</keyword>
<comment type="cofactor">
    <cofactor evidence="8">
        <name>a divalent metal cation</name>
        <dbReference type="ChEBI" id="CHEBI:60240"/>
    </cofactor>
    <text evidence="8">Binds 2 divalent metal cations per subunit.</text>
</comment>
<dbReference type="PROSITE" id="PS00759">
    <property type="entry name" value="ARGE_DAPE_CPG2_2"/>
    <property type="match status" value="1"/>
</dbReference>
<keyword evidence="5" id="KW-0862">Zinc</keyword>
<name>A0A498R9Q7_9FIRM</name>
<dbReference type="EMBL" id="UPPP01000070">
    <property type="protein sequence ID" value="VBB07002.1"/>
    <property type="molecule type" value="Genomic_DNA"/>
</dbReference>
<dbReference type="InterPro" id="IPR036264">
    <property type="entry name" value="Bact_exopeptidase_dim_dom"/>
</dbReference>
<dbReference type="SUPFAM" id="SSF53187">
    <property type="entry name" value="Zn-dependent exopeptidases"/>
    <property type="match status" value="1"/>
</dbReference>
<evidence type="ECO:0000256" key="1">
    <source>
        <dbReference type="ARBA" id="ARBA00001947"/>
    </source>
</evidence>
<dbReference type="AlphaFoldDB" id="A0A498R9Q7"/>
<evidence type="ECO:0000256" key="7">
    <source>
        <dbReference type="PIRNR" id="PIRNR001123"/>
    </source>
</evidence>
<dbReference type="Gene3D" id="3.30.70.360">
    <property type="match status" value="1"/>
</dbReference>
<dbReference type="InterPro" id="IPR002933">
    <property type="entry name" value="Peptidase_M20"/>
</dbReference>
<keyword evidence="11" id="KW-1185">Reference proteome</keyword>
<keyword evidence="6" id="KW-0482">Metalloprotease</keyword>
<dbReference type="Pfam" id="PF07687">
    <property type="entry name" value="M20_dimer"/>
    <property type="match status" value="1"/>
</dbReference>
<protein>
    <submittedName>
        <fullName evidence="10">Peptidase m20</fullName>
    </submittedName>
</protein>
<dbReference type="GO" id="GO:0006508">
    <property type="term" value="P:proteolysis"/>
    <property type="evidence" value="ECO:0007669"/>
    <property type="project" value="UniProtKB-KW"/>
</dbReference>
<evidence type="ECO:0000313" key="11">
    <source>
        <dbReference type="Proteomes" id="UP000277811"/>
    </source>
</evidence>
<gene>
    <name evidence="10" type="ORF">LUCI_2246</name>
</gene>
<evidence type="ECO:0000256" key="2">
    <source>
        <dbReference type="ARBA" id="ARBA00022670"/>
    </source>
</evidence>
<dbReference type="InterPro" id="IPR011650">
    <property type="entry name" value="Peptidase_M20_dimer"/>
</dbReference>
<keyword evidence="4" id="KW-0378">Hydrolase</keyword>
<organism evidence="10 11">
    <name type="scientific">Lucifera butyrica</name>
    <dbReference type="NCBI Taxonomy" id="1351585"/>
    <lineage>
        <taxon>Bacteria</taxon>
        <taxon>Bacillati</taxon>
        <taxon>Bacillota</taxon>
        <taxon>Negativicutes</taxon>
        <taxon>Veillonellales</taxon>
        <taxon>Veillonellaceae</taxon>
        <taxon>Lucifera</taxon>
    </lineage>
</organism>
<dbReference type="Proteomes" id="UP000277811">
    <property type="component" value="Unassembled WGS sequence"/>
</dbReference>
<dbReference type="Gene3D" id="3.40.630.10">
    <property type="entry name" value="Zn peptidases"/>
    <property type="match status" value="1"/>
</dbReference>
<sequence length="375" mass="39442">MINQARMLAEFLELVKIKCSTKEERQAADFLKPRLTALNLEVSEDDAAAKFGGNCGNILAYLKGNVPAAPVILLNAHLDCVEPCENIQPQIKDGIISSAGDTILGSDDKAGVAAILEALRILKEQNLPHGDIQVVFTVGEESGLNGSKNLDRQLLRADFGYSLDAGGTPGEIITMAPGQNSINATIHGKTAHAGVAPEEGINAIVVAGKAIAALKQGRLDFETTANVGIIRGGRATNIVPDTVEVFCEARSRNLDKLAAQTAHMRETFEQIAQANGARAEVTVSSAYNPFVLEENSAVVSLAVQAAKCIGLLPDVKATGGGSDANFFNAYGVPTAVLGVGMSKVHTTEEFIKEADLYAAARLVLAIIQAAAEKQK</sequence>
<dbReference type="PIRSF" id="PIRSF001123">
    <property type="entry name" value="PepA_GA"/>
    <property type="match status" value="1"/>
</dbReference>
<dbReference type="InterPro" id="IPR010162">
    <property type="entry name" value="PepT-like"/>
</dbReference>
<dbReference type="InterPro" id="IPR001261">
    <property type="entry name" value="ArgE/DapE_CS"/>
</dbReference>
<dbReference type="GO" id="GO:0046872">
    <property type="term" value="F:metal ion binding"/>
    <property type="evidence" value="ECO:0007669"/>
    <property type="project" value="UniProtKB-UniRule"/>
</dbReference>
<evidence type="ECO:0000256" key="5">
    <source>
        <dbReference type="ARBA" id="ARBA00022833"/>
    </source>
</evidence>
<dbReference type="OrthoDB" id="9804934at2"/>
<dbReference type="GO" id="GO:0008237">
    <property type="term" value="F:metallopeptidase activity"/>
    <property type="evidence" value="ECO:0007669"/>
    <property type="project" value="UniProtKB-KW"/>
</dbReference>
<dbReference type="Pfam" id="PF01546">
    <property type="entry name" value="Peptidase_M20"/>
    <property type="match status" value="1"/>
</dbReference>
<evidence type="ECO:0000313" key="10">
    <source>
        <dbReference type="EMBL" id="VBB07002.1"/>
    </source>
</evidence>
<feature type="binding site" evidence="8">
    <location>
        <position position="345"/>
    </location>
    <ligand>
        <name>Zn(2+)</name>
        <dbReference type="ChEBI" id="CHEBI:29105"/>
        <label>2</label>
    </ligand>
</feature>
<evidence type="ECO:0000256" key="3">
    <source>
        <dbReference type="ARBA" id="ARBA00022723"/>
    </source>
</evidence>
<feature type="domain" description="Peptidase M20 dimerisation" evidence="9">
    <location>
        <begin position="178"/>
        <end position="272"/>
    </location>
</feature>
<comment type="similarity">
    <text evidence="7">Belongs to the peptidase M42 family.</text>
</comment>
<accession>A0A498R9Q7</accession>